<dbReference type="SUPFAM" id="SSF52540">
    <property type="entry name" value="P-loop containing nucleoside triphosphate hydrolases"/>
    <property type="match status" value="1"/>
</dbReference>
<dbReference type="InterPro" id="IPR036640">
    <property type="entry name" value="ABC1_TM_sf"/>
</dbReference>
<keyword evidence="9 10" id="KW-0472">Membrane</keyword>
<evidence type="ECO:0000256" key="8">
    <source>
        <dbReference type="ARBA" id="ARBA00022989"/>
    </source>
</evidence>
<dbReference type="PANTHER" id="PTHR43394:SF1">
    <property type="entry name" value="ATP-BINDING CASSETTE SUB-FAMILY B MEMBER 10, MITOCHONDRIAL"/>
    <property type="match status" value="1"/>
</dbReference>
<keyword evidence="8 10" id="KW-1133">Transmembrane helix</keyword>
<dbReference type="Gene3D" id="1.20.1560.10">
    <property type="entry name" value="ABC transporter type 1, transmembrane domain"/>
    <property type="match status" value="1"/>
</dbReference>
<dbReference type="EMBL" id="JACHIN010000003">
    <property type="protein sequence ID" value="MBB5077179.1"/>
    <property type="molecule type" value="Genomic_DNA"/>
</dbReference>
<proteinExistence type="predicted"/>
<evidence type="ECO:0000256" key="5">
    <source>
        <dbReference type="ARBA" id="ARBA00022692"/>
    </source>
</evidence>
<dbReference type="GO" id="GO:0016887">
    <property type="term" value="F:ATP hydrolysis activity"/>
    <property type="evidence" value="ECO:0007669"/>
    <property type="project" value="InterPro"/>
</dbReference>
<accession>A0A7W8A1B5</accession>
<organism evidence="13 14">
    <name type="scientific">Nonomuraea endophytica</name>
    <dbReference type="NCBI Taxonomy" id="714136"/>
    <lineage>
        <taxon>Bacteria</taxon>
        <taxon>Bacillati</taxon>
        <taxon>Actinomycetota</taxon>
        <taxon>Actinomycetes</taxon>
        <taxon>Streptosporangiales</taxon>
        <taxon>Streptosporangiaceae</taxon>
        <taxon>Nonomuraea</taxon>
    </lineage>
</organism>
<evidence type="ECO:0000256" key="6">
    <source>
        <dbReference type="ARBA" id="ARBA00022741"/>
    </source>
</evidence>
<evidence type="ECO:0000256" key="1">
    <source>
        <dbReference type="ARBA" id="ARBA00004651"/>
    </source>
</evidence>
<feature type="transmembrane region" description="Helical" evidence="10">
    <location>
        <begin position="65"/>
        <end position="88"/>
    </location>
</feature>
<dbReference type="GO" id="GO:0005886">
    <property type="term" value="C:plasma membrane"/>
    <property type="evidence" value="ECO:0007669"/>
    <property type="project" value="UniProtKB-SubCell"/>
</dbReference>
<feature type="domain" description="ABC transmembrane type-1" evidence="12">
    <location>
        <begin position="29"/>
        <end position="313"/>
    </location>
</feature>
<evidence type="ECO:0000256" key="3">
    <source>
        <dbReference type="ARBA" id="ARBA00022475"/>
    </source>
</evidence>
<feature type="transmembrane region" description="Helical" evidence="10">
    <location>
        <begin position="147"/>
        <end position="166"/>
    </location>
</feature>
<dbReference type="RefSeq" id="WP_184960815.1">
    <property type="nucleotide sequence ID" value="NZ_JACHIN010000003.1"/>
</dbReference>
<evidence type="ECO:0000256" key="10">
    <source>
        <dbReference type="SAM" id="Phobius"/>
    </source>
</evidence>
<dbReference type="CDD" id="cd18544">
    <property type="entry name" value="ABC_6TM_TmrA_like"/>
    <property type="match status" value="1"/>
</dbReference>
<keyword evidence="7 13" id="KW-0067">ATP-binding</keyword>
<evidence type="ECO:0000256" key="9">
    <source>
        <dbReference type="ARBA" id="ARBA00023136"/>
    </source>
</evidence>
<dbReference type="GO" id="GO:0005524">
    <property type="term" value="F:ATP binding"/>
    <property type="evidence" value="ECO:0007669"/>
    <property type="project" value="UniProtKB-KW"/>
</dbReference>
<dbReference type="InterPro" id="IPR017871">
    <property type="entry name" value="ABC_transporter-like_CS"/>
</dbReference>
<dbReference type="AlphaFoldDB" id="A0A7W8A1B5"/>
<comment type="subcellular location">
    <subcellularLocation>
        <location evidence="1">Cell membrane</location>
        <topology evidence="1">Multi-pass membrane protein</topology>
    </subcellularLocation>
</comment>
<protein>
    <submittedName>
        <fullName evidence="13">Putative ABC transport system ATP-binding protein</fullName>
    </submittedName>
</protein>
<dbReference type="FunFam" id="3.40.50.300:FF:001001">
    <property type="entry name" value="Multidrug ABC transporter ATP-binding protein"/>
    <property type="match status" value="1"/>
</dbReference>
<feature type="transmembrane region" description="Helical" evidence="10">
    <location>
        <begin position="250"/>
        <end position="272"/>
    </location>
</feature>
<evidence type="ECO:0000259" key="12">
    <source>
        <dbReference type="PROSITE" id="PS50929"/>
    </source>
</evidence>
<evidence type="ECO:0000256" key="4">
    <source>
        <dbReference type="ARBA" id="ARBA00022519"/>
    </source>
</evidence>
<dbReference type="InterPro" id="IPR027417">
    <property type="entry name" value="P-loop_NTPase"/>
</dbReference>
<dbReference type="InterPro" id="IPR003593">
    <property type="entry name" value="AAA+_ATPase"/>
</dbReference>
<keyword evidence="6" id="KW-0547">Nucleotide-binding</keyword>
<dbReference type="Gene3D" id="3.40.50.300">
    <property type="entry name" value="P-loop containing nucleotide triphosphate hydrolases"/>
    <property type="match status" value="1"/>
</dbReference>
<dbReference type="PROSITE" id="PS50893">
    <property type="entry name" value="ABC_TRANSPORTER_2"/>
    <property type="match status" value="1"/>
</dbReference>
<dbReference type="InterPro" id="IPR011527">
    <property type="entry name" value="ABC1_TM_dom"/>
</dbReference>
<dbReference type="PROSITE" id="PS00211">
    <property type="entry name" value="ABC_TRANSPORTER_1"/>
    <property type="match status" value="1"/>
</dbReference>
<dbReference type="InterPro" id="IPR039421">
    <property type="entry name" value="Type_1_exporter"/>
</dbReference>
<evidence type="ECO:0000256" key="7">
    <source>
        <dbReference type="ARBA" id="ARBA00022840"/>
    </source>
</evidence>
<feature type="transmembrane region" description="Helical" evidence="10">
    <location>
        <begin position="172"/>
        <end position="188"/>
    </location>
</feature>
<dbReference type="Pfam" id="PF00005">
    <property type="entry name" value="ABC_tran"/>
    <property type="match status" value="1"/>
</dbReference>
<feature type="domain" description="ABC transporter" evidence="11">
    <location>
        <begin position="348"/>
        <end position="582"/>
    </location>
</feature>
<name>A0A7W8A1B5_9ACTN</name>
<evidence type="ECO:0000313" key="14">
    <source>
        <dbReference type="Proteomes" id="UP000568380"/>
    </source>
</evidence>
<evidence type="ECO:0000313" key="13">
    <source>
        <dbReference type="EMBL" id="MBB5077179.1"/>
    </source>
</evidence>
<dbReference type="PANTHER" id="PTHR43394">
    <property type="entry name" value="ATP-DEPENDENT PERMEASE MDL1, MITOCHONDRIAL"/>
    <property type="match status" value="1"/>
</dbReference>
<feature type="transmembrane region" description="Helical" evidence="10">
    <location>
        <begin position="24"/>
        <end position="45"/>
    </location>
</feature>
<dbReference type="SMART" id="SM00382">
    <property type="entry name" value="AAA"/>
    <property type="match status" value="1"/>
</dbReference>
<dbReference type="Pfam" id="PF00664">
    <property type="entry name" value="ABC_membrane"/>
    <property type="match status" value="1"/>
</dbReference>
<dbReference type="InterPro" id="IPR003439">
    <property type="entry name" value="ABC_transporter-like_ATP-bd"/>
</dbReference>
<sequence length="589" mass="62948">MALQGVERTALATVRRGLSLTPEFRNGLIGTMALAVVATVGKIIVPIAVQQTIDTGIKGGKPDLSYIFGAVAICAVAVILTALAGYLMNVRLYKSTESSLATLRVRGFRHVHDLSVLTQNTERRGALVSRVTNDVDQISTFMQWGGLMIIVALGQLLVATVLMFIYSWQLTLLVWICFIPLMIALPRFQRLLSRAYTIVRERTGDMLAAVSESVVGAAVIRAYAAEGRTAERVDTSVDANRSAQIRAQTIVGFVFPLTEIVAALAIAGIVLLGVQLGLSGGISAGKLVAFLFLVTLFVSPLQIATEVLNEAQNAVAGWRRILGVLDTPPDVADPGEKGAELPRGPISVKFEDVHFAYPGGEPVLQEVTVEIPPRSRVAIVGETGSGKTTFAKLLTRLMDPAAGRVTIDGHDLREIRFSSLRERIVMVPQDGFLFDGTLADNIRYGRPSATDAEISLALTELGLADWVDGLPAALDTPVGQRGESLSAGERQLVALARAYLADPDLLLLDEATSAVDPATEVRLARALEGVTRGRTAVSIAHRLSTAENADEVLVFDAGRLVQRGAHADLVREEGVYAGLHASWISAAHS</sequence>
<feature type="transmembrane region" description="Helical" evidence="10">
    <location>
        <begin position="278"/>
        <end position="298"/>
    </location>
</feature>
<reference evidence="13 14" key="1">
    <citation type="submission" date="2020-08" db="EMBL/GenBank/DDBJ databases">
        <title>Genomic Encyclopedia of Type Strains, Phase IV (KMG-IV): sequencing the most valuable type-strain genomes for metagenomic binning, comparative biology and taxonomic classification.</title>
        <authorList>
            <person name="Goeker M."/>
        </authorList>
    </citation>
    <scope>NUCLEOTIDE SEQUENCE [LARGE SCALE GENOMIC DNA]</scope>
    <source>
        <strain evidence="13 14">DSM 45385</strain>
    </source>
</reference>
<evidence type="ECO:0000259" key="11">
    <source>
        <dbReference type="PROSITE" id="PS50893"/>
    </source>
</evidence>
<keyword evidence="3" id="KW-1003">Cell membrane</keyword>
<keyword evidence="14" id="KW-1185">Reference proteome</keyword>
<dbReference type="SUPFAM" id="SSF90123">
    <property type="entry name" value="ABC transporter transmembrane region"/>
    <property type="match status" value="1"/>
</dbReference>
<gene>
    <name evidence="13" type="ORF">HNR40_002652</name>
</gene>
<keyword evidence="4" id="KW-0997">Cell inner membrane</keyword>
<comment type="caution">
    <text evidence="13">The sequence shown here is derived from an EMBL/GenBank/DDBJ whole genome shotgun (WGS) entry which is preliminary data.</text>
</comment>
<evidence type="ECO:0000256" key="2">
    <source>
        <dbReference type="ARBA" id="ARBA00022448"/>
    </source>
</evidence>
<dbReference type="GO" id="GO:0015421">
    <property type="term" value="F:ABC-type oligopeptide transporter activity"/>
    <property type="evidence" value="ECO:0007669"/>
    <property type="project" value="TreeGrafter"/>
</dbReference>
<dbReference type="PROSITE" id="PS50929">
    <property type="entry name" value="ABC_TM1F"/>
    <property type="match status" value="1"/>
</dbReference>
<keyword evidence="5 10" id="KW-0812">Transmembrane</keyword>
<dbReference type="Proteomes" id="UP000568380">
    <property type="component" value="Unassembled WGS sequence"/>
</dbReference>
<keyword evidence="2" id="KW-0813">Transport</keyword>